<dbReference type="Gene3D" id="2.70.210.12">
    <property type="entry name" value="GTP1/OBG domain"/>
    <property type="match status" value="1"/>
</dbReference>
<feature type="domain" description="Obg" evidence="4">
    <location>
        <begin position="142"/>
        <end position="386"/>
    </location>
</feature>
<evidence type="ECO:0000313" key="6">
    <source>
        <dbReference type="Proteomes" id="UP001378960"/>
    </source>
</evidence>
<dbReference type="InterPro" id="IPR036726">
    <property type="entry name" value="GTP1_OBG_dom_sf"/>
</dbReference>
<keyword evidence="6" id="KW-1185">Reference proteome</keyword>
<sequence>MLQYRTINRILCRQILDYQIKVSHLKYSTIPPVPDNAPTVQENNTWLESLEKQKPKIEVKEEAEVTYKIVDKSELEDETKNENFVKFKSKKTKRIHAVVESPTIENEKTYHTVSIPASDYFVSSSPFSSLNAKKRPKAESIQAFSDLRVVKLKAGAGGNGDVSFFRDTGISSGPPDGGDGGDGGDIYVMAVEGISSLHNLRSRYIAPDGSNGRNGQLDGKKGDSIYINVPVGTHIKWCPDPKDIRELQKNEYDDKVFHIKAKSDEFGSILPKFIQFFRKSYEAGKGWIFKEKNEAYHLERDYFNELNERVTNYDLQNREDELTNDTFPIDGLDLDKPTEEPILLLKGGNGGMGNMHFQTTTIRNPRFAKQGRAGIEENFIFELKLLADLGLVGLPNAGKSTLLRAISNARPRVGHWKFTTLQPTIGTIQLRIDQPPFTVADIPGIVKDAKYNKGMGLNFLRHIERSGGLVFVVSLGSENPIDDMNVLIDELGKERLSGKNVLVVATKADLENSQQKFIELRSFVDAKNWKCVPCSGMNKENIEKVIDLMAECSGRYDKI</sequence>
<dbReference type="Pfam" id="PF01018">
    <property type="entry name" value="GTP1_OBG"/>
    <property type="match status" value="2"/>
</dbReference>
<evidence type="ECO:0000259" key="3">
    <source>
        <dbReference type="PROSITE" id="PS51710"/>
    </source>
</evidence>
<dbReference type="CDD" id="cd01898">
    <property type="entry name" value="Obg"/>
    <property type="match status" value="1"/>
</dbReference>
<accession>A0AAV5R203</accession>
<dbReference type="SUPFAM" id="SSF52540">
    <property type="entry name" value="P-loop containing nucleoside triphosphate hydrolases"/>
    <property type="match status" value="1"/>
</dbReference>
<evidence type="ECO:0000256" key="1">
    <source>
        <dbReference type="ARBA" id="ARBA00022741"/>
    </source>
</evidence>
<dbReference type="PANTHER" id="PTHR11702">
    <property type="entry name" value="DEVELOPMENTALLY REGULATED GTP-BINDING PROTEIN-RELATED"/>
    <property type="match status" value="1"/>
</dbReference>
<dbReference type="GO" id="GO:0005525">
    <property type="term" value="F:GTP binding"/>
    <property type="evidence" value="ECO:0007669"/>
    <property type="project" value="UniProtKB-KW"/>
</dbReference>
<dbReference type="PROSITE" id="PS51710">
    <property type="entry name" value="G_OBG"/>
    <property type="match status" value="1"/>
</dbReference>
<dbReference type="PRINTS" id="PR00326">
    <property type="entry name" value="GTP1OBG"/>
</dbReference>
<dbReference type="GO" id="GO:0042254">
    <property type="term" value="P:ribosome biogenesis"/>
    <property type="evidence" value="ECO:0007669"/>
    <property type="project" value="UniProtKB-UniRule"/>
</dbReference>
<dbReference type="EMBL" id="BTGB01000002">
    <property type="protein sequence ID" value="GMM45534.1"/>
    <property type="molecule type" value="Genomic_DNA"/>
</dbReference>
<dbReference type="PANTHER" id="PTHR11702:SF31">
    <property type="entry name" value="MITOCHONDRIAL RIBOSOME-ASSOCIATED GTPASE 2"/>
    <property type="match status" value="1"/>
</dbReference>
<evidence type="ECO:0000313" key="5">
    <source>
        <dbReference type="EMBL" id="GMM45534.1"/>
    </source>
</evidence>
<dbReference type="GO" id="GO:0005739">
    <property type="term" value="C:mitochondrion"/>
    <property type="evidence" value="ECO:0007669"/>
    <property type="project" value="TreeGrafter"/>
</dbReference>
<dbReference type="Pfam" id="PF01926">
    <property type="entry name" value="MMR_HSR1"/>
    <property type="match status" value="1"/>
</dbReference>
<keyword evidence="1" id="KW-0547">Nucleotide-binding</keyword>
<evidence type="ECO:0000256" key="2">
    <source>
        <dbReference type="ARBA" id="ARBA00023134"/>
    </source>
</evidence>
<name>A0AAV5R203_PICKL</name>
<dbReference type="InterPro" id="IPR045086">
    <property type="entry name" value="OBG_GTPase"/>
</dbReference>
<evidence type="ECO:0000259" key="4">
    <source>
        <dbReference type="PROSITE" id="PS51883"/>
    </source>
</evidence>
<dbReference type="InterPro" id="IPR006169">
    <property type="entry name" value="GTP1_OBG_dom"/>
</dbReference>
<reference evidence="5 6" key="1">
    <citation type="journal article" date="2023" name="Elife">
        <title>Identification of key yeast species and microbe-microbe interactions impacting larval growth of Drosophila in the wild.</title>
        <authorList>
            <person name="Mure A."/>
            <person name="Sugiura Y."/>
            <person name="Maeda R."/>
            <person name="Honda K."/>
            <person name="Sakurai N."/>
            <person name="Takahashi Y."/>
            <person name="Watada M."/>
            <person name="Katoh T."/>
            <person name="Gotoh A."/>
            <person name="Gotoh Y."/>
            <person name="Taniguchi I."/>
            <person name="Nakamura K."/>
            <person name="Hayashi T."/>
            <person name="Katayama T."/>
            <person name="Uemura T."/>
            <person name="Hattori Y."/>
        </authorList>
    </citation>
    <scope>NUCLEOTIDE SEQUENCE [LARGE SCALE GENOMIC DNA]</scope>
    <source>
        <strain evidence="5 6">PK-24</strain>
    </source>
</reference>
<dbReference type="InterPro" id="IPR031167">
    <property type="entry name" value="G_OBG"/>
</dbReference>
<gene>
    <name evidence="5" type="ORF">DAPK24_021090</name>
</gene>
<organism evidence="5 6">
    <name type="scientific">Pichia kluyveri</name>
    <name type="common">Yeast</name>
    <dbReference type="NCBI Taxonomy" id="36015"/>
    <lineage>
        <taxon>Eukaryota</taxon>
        <taxon>Fungi</taxon>
        <taxon>Dikarya</taxon>
        <taxon>Ascomycota</taxon>
        <taxon>Saccharomycotina</taxon>
        <taxon>Pichiomycetes</taxon>
        <taxon>Pichiales</taxon>
        <taxon>Pichiaceae</taxon>
        <taxon>Pichia</taxon>
    </lineage>
</organism>
<dbReference type="GO" id="GO:0003924">
    <property type="term" value="F:GTPase activity"/>
    <property type="evidence" value="ECO:0007669"/>
    <property type="project" value="InterPro"/>
</dbReference>
<dbReference type="Gene3D" id="3.40.50.300">
    <property type="entry name" value="P-loop containing nucleotide triphosphate hydrolases"/>
    <property type="match status" value="1"/>
</dbReference>
<dbReference type="PROSITE" id="PS51883">
    <property type="entry name" value="OBG"/>
    <property type="match status" value="1"/>
</dbReference>
<dbReference type="Proteomes" id="UP001378960">
    <property type="component" value="Unassembled WGS sequence"/>
</dbReference>
<dbReference type="SUPFAM" id="SSF82051">
    <property type="entry name" value="Obg GTP-binding protein N-terminal domain"/>
    <property type="match status" value="1"/>
</dbReference>
<dbReference type="InterPro" id="IPR006073">
    <property type="entry name" value="GTP-bd"/>
</dbReference>
<protein>
    <submittedName>
        <fullName evidence="5">GTPase</fullName>
    </submittedName>
</protein>
<dbReference type="InterPro" id="IPR027417">
    <property type="entry name" value="P-loop_NTPase"/>
</dbReference>
<proteinExistence type="predicted"/>
<keyword evidence="2" id="KW-0342">GTP-binding</keyword>
<dbReference type="AlphaFoldDB" id="A0AAV5R203"/>
<comment type="caution">
    <text evidence="5">The sequence shown here is derived from an EMBL/GenBank/DDBJ whole genome shotgun (WGS) entry which is preliminary data.</text>
</comment>
<feature type="domain" description="OBG-type G" evidence="3">
    <location>
        <begin position="387"/>
        <end position="554"/>
    </location>
</feature>